<reference evidence="1" key="2">
    <citation type="submission" date="2021-04" db="EMBL/GenBank/DDBJ databases">
        <authorList>
            <person name="Gilroy R."/>
        </authorList>
    </citation>
    <scope>NUCLEOTIDE SEQUENCE</scope>
    <source>
        <strain evidence="1">ChiHjej12B11-9795</strain>
    </source>
</reference>
<sequence>MLGINEKRELITGPFAREMRERMRRIQSGKLSKKDLEEIRKHKQVLKGVTVVWK</sequence>
<reference evidence="1" key="1">
    <citation type="journal article" date="2021" name="PeerJ">
        <title>Extensive microbial diversity within the chicken gut microbiome revealed by metagenomics and culture.</title>
        <authorList>
            <person name="Gilroy R."/>
            <person name="Ravi A."/>
            <person name="Getino M."/>
            <person name="Pursley I."/>
            <person name="Horton D.L."/>
            <person name="Alikhan N.F."/>
            <person name="Baker D."/>
            <person name="Gharbi K."/>
            <person name="Hall N."/>
            <person name="Watson M."/>
            <person name="Adriaenssens E.M."/>
            <person name="Foster-Nyarko E."/>
            <person name="Jarju S."/>
            <person name="Secka A."/>
            <person name="Antonio M."/>
            <person name="Oren A."/>
            <person name="Chaudhuri R.R."/>
            <person name="La Ragione R."/>
            <person name="Hildebrand F."/>
            <person name="Pallen M.J."/>
        </authorList>
    </citation>
    <scope>NUCLEOTIDE SEQUENCE</scope>
    <source>
        <strain evidence="1">ChiHjej12B11-9795</strain>
    </source>
</reference>
<name>A0A9D2HXI8_9BACE</name>
<comment type="caution">
    <text evidence="1">The sequence shown here is derived from an EMBL/GenBank/DDBJ whole genome shotgun (WGS) entry which is preliminary data.</text>
</comment>
<dbReference type="Proteomes" id="UP000823862">
    <property type="component" value="Unassembled WGS sequence"/>
</dbReference>
<protein>
    <submittedName>
        <fullName evidence="1">Uncharacterized protein</fullName>
    </submittedName>
</protein>
<evidence type="ECO:0000313" key="1">
    <source>
        <dbReference type="EMBL" id="HJA85928.1"/>
    </source>
</evidence>
<organism evidence="1 2">
    <name type="scientific">Candidatus Bacteroides avicola</name>
    <dbReference type="NCBI Taxonomy" id="2838468"/>
    <lineage>
        <taxon>Bacteria</taxon>
        <taxon>Pseudomonadati</taxon>
        <taxon>Bacteroidota</taxon>
        <taxon>Bacteroidia</taxon>
        <taxon>Bacteroidales</taxon>
        <taxon>Bacteroidaceae</taxon>
        <taxon>Bacteroides</taxon>
    </lineage>
</organism>
<evidence type="ECO:0000313" key="2">
    <source>
        <dbReference type="Proteomes" id="UP000823862"/>
    </source>
</evidence>
<dbReference type="EMBL" id="DWZI01000036">
    <property type="protein sequence ID" value="HJA85928.1"/>
    <property type="molecule type" value="Genomic_DNA"/>
</dbReference>
<accession>A0A9D2HXI8</accession>
<proteinExistence type="predicted"/>
<gene>
    <name evidence="1" type="ORF">H9950_07030</name>
</gene>
<dbReference type="AlphaFoldDB" id="A0A9D2HXI8"/>